<reference evidence="1 2" key="1">
    <citation type="submission" date="2015-09" db="EMBL/GenBank/DDBJ databases">
        <authorList>
            <consortium name="Pathogen Informatics"/>
        </authorList>
    </citation>
    <scope>NUCLEOTIDE SEQUENCE [LARGE SCALE GENOMIC DNA]</scope>
    <source>
        <strain evidence="1 2">2789STDY5608838</strain>
    </source>
</reference>
<dbReference type="Proteomes" id="UP000095447">
    <property type="component" value="Unassembled WGS sequence"/>
</dbReference>
<protein>
    <submittedName>
        <fullName evidence="1">Uncharacterized protein</fullName>
    </submittedName>
</protein>
<dbReference type="EMBL" id="CYZA01000006">
    <property type="protein sequence ID" value="CUN80267.1"/>
    <property type="molecule type" value="Genomic_DNA"/>
</dbReference>
<evidence type="ECO:0000313" key="2">
    <source>
        <dbReference type="Proteomes" id="UP000095447"/>
    </source>
</evidence>
<accession>A0A173ZW62</accession>
<dbReference type="AlphaFoldDB" id="A0A173ZW62"/>
<gene>
    <name evidence="1" type="ORF">ERS852395_01357</name>
</gene>
<dbReference type="RefSeq" id="WP_055053116.1">
    <property type="nucleotide sequence ID" value="NZ_CYZA01000006.1"/>
</dbReference>
<sequence length="65" mass="7435">MDEYKEPSYKNMTITQVIDRLSDIADSAQYCEIEGILCRAIAMLKDYRSIDEFINEPMGGGYYGV</sequence>
<organism evidence="1 2">
    <name type="scientific">Blautia obeum</name>
    <dbReference type="NCBI Taxonomy" id="40520"/>
    <lineage>
        <taxon>Bacteria</taxon>
        <taxon>Bacillati</taxon>
        <taxon>Bacillota</taxon>
        <taxon>Clostridia</taxon>
        <taxon>Lachnospirales</taxon>
        <taxon>Lachnospiraceae</taxon>
        <taxon>Blautia</taxon>
    </lineage>
</organism>
<name>A0A173ZW62_9FIRM</name>
<evidence type="ECO:0000313" key="1">
    <source>
        <dbReference type="EMBL" id="CUN80267.1"/>
    </source>
</evidence>
<proteinExistence type="predicted"/>